<keyword evidence="3" id="KW-0804">Transcription</keyword>
<evidence type="ECO:0000256" key="1">
    <source>
        <dbReference type="ARBA" id="ARBA00023015"/>
    </source>
</evidence>
<dbReference type="EnsemblProtists" id="EKX32068">
    <property type="protein sequence ID" value="EKX32068"/>
    <property type="gene ID" value="GUITHDRAFT_82615"/>
</dbReference>
<accession>L1I733</accession>
<dbReference type="CDD" id="cd00067">
    <property type="entry name" value="GAL4"/>
    <property type="match status" value="1"/>
</dbReference>
<proteinExistence type="predicted"/>
<dbReference type="KEGG" id="gtt:GUITHDRAFT_82615"/>
<feature type="non-terminal residue" evidence="7">
    <location>
        <position position="74"/>
    </location>
</feature>
<keyword evidence="1" id="KW-0805">Transcription regulation</keyword>
<feature type="region of interest" description="Disordered" evidence="5">
    <location>
        <begin position="46"/>
        <end position="74"/>
    </location>
</feature>
<dbReference type="PANTHER" id="PTHR31069:SF32">
    <property type="entry name" value="ARGININE METABOLISM REGULATION PROTEIN II"/>
    <property type="match status" value="1"/>
</dbReference>
<dbReference type="InterPro" id="IPR050675">
    <property type="entry name" value="OAF3"/>
</dbReference>
<dbReference type="SMART" id="SM00066">
    <property type="entry name" value="GAL4"/>
    <property type="match status" value="1"/>
</dbReference>
<dbReference type="PROSITE" id="PS50048">
    <property type="entry name" value="ZN2_CY6_FUNGAL_2"/>
    <property type="match status" value="1"/>
</dbReference>
<dbReference type="Proteomes" id="UP000011087">
    <property type="component" value="Unassembled WGS sequence"/>
</dbReference>
<dbReference type="EMBL" id="JH993214">
    <property type="protein sequence ID" value="EKX32068.1"/>
    <property type="molecule type" value="Genomic_DNA"/>
</dbReference>
<dbReference type="GO" id="GO:0003677">
    <property type="term" value="F:DNA binding"/>
    <property type="evidence" value="ECO:0007669"/>
    <property type="project" value="UniProtKB-KW"/>
</dbReference>
<protein>
    <recommendedName>
        <fullName evidence="6">Zn(2)-C6 fungal-type domain-containing protein</fullName>
    </recommendedName>
</protein>
<evidence type="ECO:0000259" key="6">
    <source>
        <dbReference type="PROSITE" id="PS50048"/>
    </source>
</evidence>
<evidence type="ECO:0000313" key="9">
    <source>
        <dbReference type="Proteomes" id="UP000011087"/>
    </source>
</evidence>
<evidence type="ECO:0000313" key="7">
    <source>
        <dbReference type="EMBL" id="EKX32068.1"/>
    </source>
</evidence>
<dbReference type="SUPFAM" id="SSF57701">
    <property type="entry name" value="Zn2/Cys6 DNA-binding domain"/>
    <property type="match status" value="1"/>
</dbReference>
<dbReference type="HOGENOM" id="CLU_2695445_0_0_1"/>
<organism evidence="7">
    <name type="scientific">Guillardia theta (strain CCMP2712)</name>
    <name type="common">Cryptophyte</name>
    <dbReference type="NCBI Taxonomy" id="905079"/>
    <lineage>
        <taxon>Eukaryota</taxon>
        <taxon>Cryptophyceae</taxon>
        <taxon>Pyrenomonadales</taxon>
        <taxon>Geminigeraceae</taxon>
        <taxon>Guillardia</taxon>
    </lineage>
</organism>
<feature type="compositionally biased region" description="Acidic residues" evidence="5">
    <location>
        <begin position="49"/>
        <end position="63"/>
    </location>
</feature>
<dbReference type="GeneID" id="17288794"/>
<keyword evidence="2" id="KW-0238">DNA-binding</keyword>
<dbReference type="RefSeq" id="XP_005819048.1">
    <property type="nucleotide sequence ID" value="XM_005818991.1"/>
</dbReference>
<dbReference type="Pfam" id="PF00172">
    <property type="entry name" value="Zn_clus"/>
    <property type="match status" value="1"/>
</dbReference>
<feature type="compositionally biased region" description="Basic and acidic residues" evidence="5">
    <location>
        <begin position="64"/>
        <end position="74"/>
    </location>
</feature>
<dbReference type="InterPro" id="IPR036864">
    <property type="entry name" value="Zn2-C6_fun-type_DNA-bd_sf"/>
</dbReference>
<keyword evidence="4" id="KW-0539">Nucleus</keyword>
<keyword evidence="9" id="KW-1185">Reference proteome</keyword>
<name>L1I733_GUITC</name>
<dbReference type="PANTHER" id="PTHR31069">
    <property type="entry name" value="OLEATE-ACTIVATED TRANSCRIPTION FACTOR 1-RELATED"/>
    <property type="match status" value="1"/>
</dbReference>
<evidence type="ECO:0000256" key="3">
    <source>
        <dbReference type="ARBA" id="ARBA00023163"/>
    </source>
</evidence>
<dbReference type="GO" id="GO:0000981">
    <property type="term" value="F:DNA-binding transcription factor activity, RNA polymerase II-specific"/>
    <property type="evidence" value="ECO:0007669"/>
    <property type="project" value="InterPro"/>
</dbReference>
<evidence type="ECO:0000256" key="4">
    <source>
        <dbReference type="ARBA" id="ARBA00023242"/>
    </source>
</evidence>
<dbReference type="InterPro" id="IPR001138">
    <property type="entry name" value="Zn2Cys6_DnaBD"/>
</dbReference>
<sequence length="74" mass="8296">MGVAKDCDAVSGTSACWQCRRSKIKCDKQRPCGSCVKRGRPHECSTFDGEMEQSNDELEDDAPEEKQVEVKEEN</sequence>
<dbReference type="GO" id="GO:0008270">
    <property type="term" value="F:zinc ion binding"/>
    <property type="evidence" value="ECO:0007669"/>
    <property type="project" value="InterPro"/>
</dbReference>
<feature type="domain" description="Zn(2)-C6 fungal-type" evidence="6">
    <location>
        <begin position="15"/>
        <end position="46"/>
    </location>
</feature>
<dbReference type="Gene3D" id="4.10.240.10">
    <property type="entry name" value="Zn(2)-C6 fungal-type DNA-binding domain"/>
    <property type="match status" value="1"/>
</dbReference>
<gene>
    <name evidence="7" type="ORF">GUITHDRAFT_82615</name>
</gene>
<evidence type="ECO:0000313" key="8">
    <source>
        <dbReference type="EnsemblProtists" id="EKX32068"/>
    </source>
</evidence>
<evidence type="ECO:0000256" key="5">
    <source>
        <dbReference type="SAM" id="MobiDB-lite"/>
    </source>
</evidence>
<evidence type="ECO:0000256" key="2">
    <source>
        <dbReference type="ARBA" id="ARBA00023125"/>
    </source>
</evidence>
<reference evidence="9" key="2">
    <citation type="submission" date="2012-11" db="EMBL/GenBank/DDBJ databases">
        <authorList>
            <person name="Kuo A."/>
            <person name="Curtis B.A."/>
            <person name="Tanifuji G."/>
            <person name="Burki F."/>
            <person name="Gruber A."/>
            <person name="Irimia M."/>
            <person name="Maruyama S."/>
            <person name="Arias M.C."/>
            <person name="Ball S.G."/>
            <person name="Gile G.H."/>
            <person name="Hirakawa Y."/>
            <person name="Hopkins J.F."/>
            <person name="Rensing S.A."/>
            <person name="Schmutz J."/>
            <person name="Symeonidi A."/>
            <person name="Elias M."/>
            <person name="Eveleigh R.J."/>
            <person name="Herman E.K."/>
            <person name="Klute M.J."/>
            <person name="Nakayama T."/>
            <person name="Obornik M."/>
            <person name="Reyes-Prieto A."/>
            <person name="Armbrust E.V."/>
            <person name="Aves S.J."/>
            <person name="Beiko R.G."/>
            <person name="Coutinho P."/>
            <person name="Dacks J.B."/>
            <person name="Durnford D.G."/>
            <person name="Fast N.M."/>
            <person name="Green B.R."/>
            <person name="Grisdale C."/>
            <person name="Hempe F."/>
            <person name="Henrissat B."/>
            <person name="Hoppner M.P."/>
            <person name="Ishida K.-I."/>
            <person name="Kim E."/>
            <person name="Koreny L."/>
            <person name="Kroth P.G."/>
            <person name="Liu Y."/>
            <person name="Malik S.-B."/>
            <person name="Maier U.G."/>
            <person name="McRose D."/>
            <person name="Mock T."/>
            <person name="Neilson J.A."/>
            <person name="Onodera N.T."/>
            <person name="Poole A.M."/>
            <person name="Pritham E.J."/>
            <person name="Richards T.A."/>
            <person name="Rocap G."/>
            <person name="Roy S.W."/>
            <person name="Sarai C."/>
            <person name="Schaack S."/>
            <person name="Shirato S."/>
            <person name="Slamovits C.H."/>
            <person name="Spencer D.F."/>
            <person name="Suzuki S."/>
            <person name="Worden A.Z."/>
            <person name="Zauner S."/>
            <person name="Barry K."/>
            <person name="Bell C."/>
            <person name="Bharti A.K."/>
            <person name="Crow J.A."/>
            <person name="Grimwood J."/>
            <person name="Kramer R."/>
            <person name="Lindquist E."/>
            <person name="Lucas S."/>
            <person name="Salamov A."/>
            <person name="McFadden G.I."/>
            <person name="Lane C.E."/>
            <person name="Keeling P.J."/>
            <person name="Gray M.W."/>
            <person name="Grigoriev I.V."/>
            <person name="Archibald J.M."/>
        </authorList>
    </citation>
    <scope>NUCLEOTIDE SEQUENCE</scope>
    <source>
        <strain evidence="9">CCMP2712</strain>
    </source>
</reference>
<dbReference type="OrthoDB" id="6780543at2759"/>
<dbReference type="AlphaFoldDB" id="L1I733"/>
<reference evidence="8" key="3">
    <citation type="submission" date="2015-06" db="UniProtKB">
        <authorList>
            <consortium name="EnsemblProtists"/>
        </authorList>
    </citation>
    <scope>IDENTIFICATION</scope>
</reference>
<reference evidence="7 9" key="1">
    <citation type="journal article" date="2012" name="Nature">
        <title>Algal genomes reveal evolutionary mosaicism and the fate of nucleomorphs.</title>
        <authorList>
            <consortium name="DOE Joint Genome Institute"/>
            <person name="Curtis B.A."/>
            <person name="Tanifuji G."/>
            <person name="Burki F."/>
            <person name="Gruber A."/>
            <person name="Irimia M."/>
            <person name="Maruyama S."/>
            <person name="Arias M.C."/>
            <person name="Ball S.G."/>
            <person name="Gile G.H."/>
            <person name="Hirakawa Y."/>
            <person name="Hopkins J.F."/>
            <person name="Kuo A."/>
            <person name="Rensing S.A."/>
            <person name="Schmutz J."/>
            <person name="Symeonidi A."/>
            <person name="Elias M."/>
            <person name="Eveleigh R.J."/>
            <person name="Herman E.K."/>
            <person name="Klute M.J."/>
            <person name="Nakayama T."/>
            <person name="Obornik M."/>
            <person name="Reyes-Prieto A."/>
            <person name="Armbrust E.V."/>
            <person name="Aves S.J."/>
            <person name="Beiko R.G."/>
            <person name="Coutinho P."/>
            <person name="Dacks J.B."/>
            <person name="Durnford D.G."/>
            <person name="Fast N.M."/>
            <person name="Green B.R."/>
            <person name="Grisdale C.J."/>
            <person name="Hempel F."/>
            <person name="Henrissat B."/>
            <person name="Hoppner M.P."/>
            <person name="Ishida K."/>
            <person name="Kim E."/>
            <person name="Koreny L."/>
            <person name="Kroth P.G."/>
            <person name="Liu Y."/>
            <person name="Malik S.B."/>
            <person name="Maier U.G."/>
            <person name="McRose D."/>
            <person name="Mock T."/>
            <person name="Neilson J.A."/>
            <person name="Onodera N.T."/>
            <person name="Poole A.M."/>
            <person name="Pritham E.J."/>
            <person name="Richards T.A."/>
            <person name="Rocap G."/>
            <person name="Roy S.W."/>
            <person name="Sarai C."/>
            <person name="Schaack S."/>
            <person name="Shirato S."/>
            <person name="Slamovits C.H."/>
            <person name="Spencer D.F."/>
            <person name="Suzuki S."/>
            <person name="Worden A.Z."/>
            <person name="Zauner S."/>
            <person name="Barry K."/>
            <person name="Bell C."/>
            <person name="Bharti A.K."/>
            <person name="Crow J.A."/>
            <person name="Grimwood J."/>
            <person name="Kramer R."/>
            <person name="Lindquist E."/>
            <person name="Lucas S."/>
            <person name="Salamov A."/>
            <person name="McFadden G.I."/>
            <person name="Lane C.E."/>
            <person name="Keeling P.J."/>
            <person name="Gray M.W."/>
            <person name="Grigoriev I.V."/>
            <person name="Archibald J.M."/>
        </authorList>
    </citation>
    <scope>NUCLEOTIDE SEQUENCE</scope>
    <source>
        <strain evidence="7 9">CCMP2712</strain>
    </source>
</reference>
<dbReference type="PROSITE" id="PS00463">
    <property type="entry name" value="ZN2_CY6_FUNGAL_1"/>
    <property type="match status" value="1"/>
</dbReference>
<dbReference type="PaxDb" id="55529-EKX32068"/>